<reference evidence="1 2" key="1">
    <citation type="submission" date="2015-11" db="EMBL/GenBank/DDBJ databases">
        <authorList>
            <person name="Zhang Y."/>
            <person name="Guo Z."/>
        </authorList>
    </citation>
    <scope>NUCLEOTIDE SEQUENCE [LARGE SCALE GENOMIC DNA]</scope>
    <source>
        <strain evidence="1 2">KCTC 32221</strain>
    </source>
</reference>
<keyword evidence="2" id="KW-1185">Reference proteome</keyword>
<dbReference type="STRING" id="1249552.PS2015_1875"/>
<dbReference type="Pfam" id="PF10972">
    <property type="entry name" value="CsiV"/>
    <property type="match status" value="1"/>
</dbReference>
<dbReference type="KEGG" id="pspi:PS2015_1875"/>
<accession>A0A0S2KDY0</accession>
<proteinExistence type="predicted"/>
<dbReference type="InterPro" id="IPR021241">
    <property type="entry name" value="CsiV"/>
</dbReference>
<dbReference type="EMBL" id="CP013189">
    <property type="protein sequence ID" value="ALO46523.1"/>
    <property type="molecule type" value="Genomic_DNA"/>
</dbReference>
<gene>
    <name evidence="1" type="ORF">PS2015_1875</name>
</gene>
<dbReference type="AlphaFoldDB" id="A0A0S2KDY0"/>
<protein>
    <recommendedName>
        <fullName evidence="3">Peptidoglycan-binding protein CsiV</fullName>
    </recommendedName>
</protein>
<sequence>MNRSPSKLSPWMRQHIKAMTALLVTLFVGGVQAQSGERWYQIELSIFKHENSTLNEENWPSDPTLFSLPDNARKLDQLMDVLSLPEWEVTPAITDLPVEGQPAQLEELTGADAPVIGNFRLPDFDRDAYLLLLPDDFNFADTNRALERSPAYRLLYHAAWRQPVRQAAGAQAIQIEGGRMIEGQPELDGSLTIRFNRSEDRVVLDTALWFNAEELTIPVRESRDMRSNEFHYLDHPVVGIVVQVFPYTVPLQNQM</sequence>
<evidence type="ECO:0000313" key="2">
    <source>
        <dbReference type="Proteomes" id="UP000065641"/>
    </source>
</evidence>
<organism evidence="1 2">
    <name type="scientific">Pseudohongiella spirulinae</name>
    <dbReference type="NCBI Taxonomy" id="1249552"/>
    <lineage>
        <taxon>Bacteria</taxon>
        <taxon>Pseudomonadati</taxon>
        <taxon>Pseudomonadota</taxon>
        <taxon>Gammaproteobacteria</taxon>
        <taxon>Pseudomonadales</taxon>
        <taxon>Pseudohongiellaceae</taxon>
        <taxon>Pseudohongiella</taxon>
    </lineage>
</organism>
<evidence type="ECO:0008006" key="3">
    <source>
        <dbReference type="Google" id="ProtNLM"/>
    </source>
</evidence>
<dbReference type="Proteomes" id="UP000065641">
    <property type="component" value="Chromosome"/>
</dbReference>
<name>A0A0S2KDY0_9GAMM</name>
<dbReference type="RefSeq" id="WP_169792291.1">
    <property type="nucleotide sequence ID" value="NZ_CP013189.1"/>
</dbReference>
<evidence type="ECO:0000313" key="1">
    <source>
        <dbReference type="EMBL" id="ALO46523.1"/>
    </source>
</evidence>